<dbReference type="AlphaFoldDB" id="A0A9X5BD52"/>
<feature type="transmembrane region" description="Helical" evidence="8">
    <location>
        <begin position="52"/>
        <end position="80"/>
    </location>
</feature>
<name>A0A9X5BD52_9FIRM</name>
<comment type="similarity">
    <text evidence="2">Belongs to the MreD family.</text>
</comment>
<evidence type="ECO:0000256" key="1">
    <source>
        <dbReference type="ARBA" id="ARBA00004651"/>
    </source>
</evidence>
<organism evidence="9 10">
    <name type="scientific">Parablautia muri</name>
    <dbReference type="NCBI Taxonomy" id="2320879"/>
    <lineage>
        <taxon>Bacteria</taxon>
        <taxon>Bacillati</taxon>
        <taxon>Bacillota</taxon>
        <taxon>Clostridia</taxon>
        <taxon>Lachnospirales</taxon>
        <taxon>Lachnospiraceae</taxon>
        <taxon>Parablautia</taxon>
    </lineage>
</organism>
<comment type="subcellular location">
    <subcellularLocation>
        <location evidence="1">Cell membrane</location>
        <topology evidence="1">Multi-pass membrane protein</topology>
    </subcellularLocation>
</comment>
<evidence type="ECO:0000256" key="7">
    <source>
        <dbReference type="ARBA" id="ARBA00023136"/>
    </source>
</evidence>
<keyword evidence="10" id="KW-1185">Reference proteome</keyword>
<evidence type="ECO:0000313" key="9">
    <source>
        <dbReference type="EMBL" id="NBJ91423.1"/>
    </source>
</evidence>
<dbReference type="EMBL" id="QZDT01000002">
    <property type="protein sequence ID" value="NBJ91423.1"/>
    <property type="molecule type" value="Genomic_DNA"/>
</dbReference>
<dbReference type="Proteomes" id="UP001154420">
    <property type="component" value="Unassembled WGS sequence"/>
</dbReference>
<evidence type="ECO:0000256" key="6">
    <source>
        <dbReference type="ARBA" id="ARBA00022989"/>
    </source>
</evidence>
<keyword evidence="3" id="KW-1003">Cell membrane</keyword>
<proteinExistence type="inferred from homology"/>
<dbReference type="GO" id="GO:0005886">
    <property type="term" value="C:plasma membrane"/>
    <property type="evidence" value="ECO:0007669"/>
    <property type="project" value="UniProtKB-SubCell"/>
</dbReference>
<protein>
    <submittedName>
        <fullName evidence="9">Rod shape-determining protein MreD</fullName>
    </submittedName>
</protein>
<feature type="transmembrane region" description="Helical" evidence="8">
    <location>
        <begin position="29"/>
        <end position="45"/>
    </location>
</feature>
<dbReference type="NCBIfam" id="TIGR03426">
    <property type="entry name" value="shape_MreD"/>
    <property type="match status" value="1"/>
</dbReference>
<keyword evidence="5" id="KW-0133">Cell shape</keyword>
<keyword evidence="4 8" id="KW-0812">Transmembrane</keyword>
<sequence length="172" mass="19993">MKRFIVSVLLIMICFLFQTTVFKEVAPGGIVPNLMIILTASFGFMRGEKTGLIIGFFCGFLADIFFGNVLGLNAMIYMYIGYTNGKFNRIFFPEDIKLPLALILVSDLAYGFLYYITLFLLRGRFHIKYYFLHIIFPEVVYTILITLLLYPFVLWLNKKLEESEKRSARKFV</sequence>
<dbReference type="PIRSF" id="PIRSF037497">
    <property type="entry name" value="MreD_Clostridium/Treponema_prd"/>
    <property type="match status" value="1"/>
</dbReference>
<dbReference type="Pfam" id="PF04093">
    <property type="entry name" value="MreD"/>
    <property type="match status" value="1"/>
</dbReference>
<comment type="caution">
    <text evidence="9">The sequence shown here is derived from an EMBL/GenBank/DDBJ whole genome shotgun (WGS) entry which is preliminary data.</text>
</comment>
<feature type="transmembrane region" description="Helical" evidence="8">
    <location>
        <begin position="100"/>
        <end position="121"/>
    </location>
</feature>
<dbReference type="InterPro" id="IPR017225">
    <property type="entry name" value="Cell_shape_determin_MreD_prd"/>
</dbReference>
<keyword evidence="6 8" id="KW-1133">Transmembrane helix</keyword>
<dbReference type="RefSeq" id="WP_330584756.1">
    <property type="nucleotide sequence ID" value="NZ_QZDT01000002.1"/>
</dbReference>
<evidence type="ECO:0000256" key="3">
    <source>
        <dbReference type="ARBA" id="ARBA00022475"/>
    </source>
</evidence>
<evidence type="ECO:0000313" key="10">
    <source>
        <dbReference type="Proteomes" id="UP001154420"/>
    </source>
</evidence>
<dbReference type="GO" id="GO:0008360">
    <property type="term" value="P:regulation of cell shape"/>
    <property type="evidence" value="ECO:0007669"/>
    <property type="project" value="UniProtKB-KW"/>
</dbReference>
<evidence type="ECO:0000256" key="4">
    <source>
        <dbReference type="ARBA" id="ARBA00022692"/>
    </source>
</evidence>
<keyword evidence="7 8" id="KW-0472">Membrane</keyword>
<accession>A0A9X5BD52</accession>
<evidence type="ECO:0000256" key="5">
    <source>
        <dbReference type="ARBA" id="ARBA00022960"/>
    </source>
</evidence>
<gene>
    <name evidence="9" type="primary">mreD</name>
    <name evidence="9" type="ORF">D5281_02195</name>
</gene>
<feature type="transmembrane region" description="Helical" evidence="8">
    <location>
        <begin position="130"/>
        <end position="153"/>
    </location>
</feature>
<evidence type="ECO:0000256" key="2">
    <source>
        <dbReference type="ARBA" id="ARBA00007776"/>
    </source>
</evidence>
<evidence type="ECO:0000256" key="8">
    <source>
        <dbReference type="SAM" id="Phobius"/>
    </source>
</evidence>
<reference evidence="9" key="1">
    <citation type="submission" date="2018-09" db="EMBL/GenBank/DDBJ databases">
        <title>Murine metabolic-syndrome-specific gut microbial biobank.</title>
        <authorList>
            <person name="Liu C."/>
        </authorList>
    </citation>
    <scope>NUCLEOTIDE SEQUENCE</scope>
    <source>
        <strain evidence="9">D42-62</strain>
    </source>
</reference>
<dbReference type="InterPro" id="IPR007227">
    <property type="entry name" value="Cell_shape_determining_MreD"/>
</dbReference>